<evidence type="ECO:0000313" key="2">
    <source>
        <dbReference type="Proteomes" id="UP000772434"/>
    </source>
</evidence>
<protein>
    <submittedName>
        <fullName evidence="1">Uncharacterized protein</fullName>
    </submittedName>
</protein>
<organism evidence="1 2">
    <name type="scientific">Rhodocollybia butyracea</name>
    <dbReference type="NCBI Taxonomy" id="206335"/>
    <lineage>
        <taxon>Eukaryota</taxon>
        <taxon>Fungi</taxon>
        <taxon>Dikarya</taxon>
        <taxon>Basidiomycota</taxon>
        <taxon>Agaricomycotina</taxon>
        <taxon>Agaricomycetes</taxon>
        <taxon>Agaricomycetidae</taxon>
        <taxon>Agaricales</taxon>
        <taxon>Marasmiineae</taxon>
        <taxon>Omphalotaceae</taxon>
        <taxon>Rhodocollybia</taxon>
    </lineage>
</organism>
<dbReference type="OrthoDB" id="3063862at2759"/>
<dbReference type="Proteomes" id="UP000772434">
    <property type="component" value="Unassembled WGS sequence"/>
</dbReference>
<accession>A0A9P5TV12</accession>
<evidence type="ECO:0000313" key="1">
    <source>
        <dbReference type="EMBL" id="KAF9022026.1"/>
    </source>
</evidence>
<name>A0A9P5TV12_9AGAR</name>
<keyword evidence="2" id="KW-1185">Reference proteome</keyword>
<sequence>MNNEENTLASNVLQQRQMRRNSTANGSNISINITPEVAALLRPAPPPVQLATPVTAATATLSSLLLPPDCMPGPHMAMADFCLHHGLDNSVTQKLIELGYANTNSLQYTQVSDLKEFGLLLGNIAQLRAAVSDWSVVHAG</sequence>
<proteinExistence type="predicted"/>
<dbReference type="AlphaFoldDB" id="A0A9P5TV12"/>
<gene>
    <name evidence="1" type="ORF">BDP27DRAFT_1438998</name>
</gene>
<dbReference type="EMBL" id="JADNRY010001047">
    <property type="protein sequence ID" value="KAF9022026.1"/>
    <property type="molecule type" value="Genomic_DNA"/>
</dbReference>
<reference evidence="1" key="1">
    <citation type="submission" date="2020-11" db="EMBL/GenBank/DDBJ databases">
        <authorList>
            <consortium name="DOE Joint Genome Institute"/>
            <person name="Ahrendt S."/>
            <person name="Riley R."/>
            <person name="Andreopoulos W."/>
            <person name="Labutti K."/>
            <person name="Pangilinan J."/>
            <person name="Ruiz-Duenas F.J."/>
            <person name="Barrasa J.M."/>
            <person name="Sanchez-Garcia M."/>
            <person name="Camarero S."/>
            <person name="Miyauchi S."/>
            <person name="Serrano A."/>
            <person name="Linde D."/>
            <person name="Babiker R."/>
            <person name="Drula E."/>
            <person name="Ayuso-Fernandez I."/>
            <person name="Pacheco R."/>
            <person name="Padilla G."/>
            <person name="Ferreira P."/>
            <person name="Barriuso J."/>
            <person name="Kellner H."/>
            <person name="Castanera R."/>
            <person name="Alfaro M."/>
            <person name="Ramirez L."/>
            <person name="Pisabarro A.G."/>
            <person name="Kuo A."/>
            <person name="Tritt A."/>
            <person name="Lipzen A."/>
            <person name="He G."/>
            <person name="Yan M."/>
            <person name="Ng V."/>
            <person name="Cullen D."/>
            <person name="Martin F."/>
            <person name="Rosso M.-N."/>
            <person name="Henrissat B."/>
            <person name="Hibbett D."/>
            <person name="Martinez A.T."/>
            <person name="Grigoriev I.V."/>
        </authorList>
    </citation>
    <scope>NUCLEOTIDE SEQUENCE</scope>
    <source>
        <strain evidence="1">AH 40177</strain>
    </source>
</reference>
<comment type="caution">
    <text evidence="1">The sequence shown here is derived from an EMBL/GenBank/DDBJ whole genome shotgun (WGS) entry which is preliminary data.</text>
</comment>